<evidence type="ECO:0000313" key="2">
    <source>
        <dbReference type="EMBL" id="KAK2171996.1"/>
    </source>
</evidence>
<evidence type="ECO:0000256" key="1">
    <source>
        <dbReference type="SAM" id="MobiDB-lite"/>
    </source>
</evidence>
<accession>A0AAD9KIV5</accession>
<feature type="region of interest" description="Disordered" evidence="1">
    <location>
        <begin position="201"/>
        <end position="220"/>
    </location>
</feature>
<keyword evidence="3" id="KW-1185">Reference proteome</keyword>
<sequence>MAQTEQFENRLHANLAGMEHNIQHIIDALNRLPVSPAQSNGSCVQLRNHVRASSDDTDVTAMATLDVEDCLTTLRQRMRKLRRWRNGSESWSVPALEELVDFLLLTRASVVTYRLSLLLASVERLHVQWQAATRLRDCPEDVLSTDLSNLTDGARSLQTSVRHTAARQMSQATLELTEEKLDGFESAAKRLKRRLCSNDDKRRSRTLSDPGGCPRRPDSVYSRIEEDPLVNRLLKNDGRLRRLIDAFRRGKHVALDNGCSSETCAVNDNEVLSRQLRKLERWRQCEVGFTTDDLDDLELIVAAIECHVSVDVTTPDSERSRTFVWTNGDDEETQQRMHKDTATLDTATLDTRLPLLMSVELDDDSDVNSTSGPLDLIDERLI</sequence>
<dbReference type="Proteomes" id="UP001209878">
    <property type="component" value="Unassembled WGS sequence"/>
</dbReference>
<name>A0AAD9KIV5_RIDPI</name>
<organism evidence="2 3">
    <name type="scientific">Ridgeia piscesae</name>
    <name type="common">Tubeworm</name>
    <dbReference type="NCBI Taxonomy" id="27915"/>
    <lineage>
        <taxon>Eukaryota</taxon>
        <taxon>Metazoa</taxon>
        <taxon>Spiralia</taxon>
        <taxon>Lophotrochozoa</taxon>
        <taxon>Annelida</taxon>
        <taxon>Polychaeta</taxon>
        <taxon>Sedentaria</taxon>
        <taxon>Canalipalpata</taxon>
        <taxon>Sabellida</taxon>
        <taxon>Siboglinidae</taxon>
        <taxon>Ridgeia</taxon>
    </lineage>
</organism>
<proteinExistence type="predicted"/>
<protein>
    <submittedName>
        <fullName evidence="2">Uncharacterized protein</fullName>
    </submittedName>
</protein>
<dbReference type="AlphaFoldDB" id="A0AAD9KIV5"/>
<gene>
    <name evidence="2" type="ORF">NP493_1003g00020</name>
</gene>
<dbReference type="EMBL" id="JAODUO010001003">
    <property type="protein sequence ID" value="KAK2171996.1"/>
    <property type="molecule type" value="Genomic_DNA"/>
</dbReference>
<reference evidence="2" key="1">
    <citation type="journal article" date="2023" name="Mol. Biol. Evol.">
        <title>Third-Generation Sequencing Reveals the Adaptive Role of the Epigenome in Three Deep-Sea Polychaetes.</title>
        <authorList>
            <person name="Perez M."/>
            <person name="Aroh O."/>
            <person name="Sun Y."/>
            <person name="Lan Y."/>
            <person name="Juniper S.K."/>
            <person name="Young C.R."/>
            <person name="Angers B."/>
            <person name="Qian P.Y."/>
        </authorList>
    </citation>
    <scope>NUCLEOTIDE SEQUENCE</scope>
    <source>
        <strain evidence="2">R07B-5</strain>
    </source>
</reference>
<comment type="caution">
    <text evidence="2">The sequence shown here is derived from an EMBL/GenBank/DDBJ whole genome shotgun (WGS) entry which is preliminary data.</text>
</comment>
<evidence type="ECO:0000313" key="3">
    <source>
        <dbReference type="Proteomes" id="UP001209878"/>
    </source>
</evidence>